<dbReference type="Proteomes" id="UP000008021">
    <property type="component" value="Chromosome 10"/>
</dbReference>
<reference evidence="1" key="2">
    <citation type="submission" date="2018-05" db="EMBL/GenBank/DDBJ databases">
        <title>OmerRS3 (Oryza meridionalis Reference Sequence Version 3).</title>
        <authorList>
            <person name="Zhang J."/>
            <person name="Kudrna D."/>
            <person name="Lee S."/>
            <person name="Talag J."/>
            <person name="Welchert J."/>
            <person name="Wing R.A."/>
        </authorList>
    </citation>
    <scope>NUCLEOTIDE SEQUENCE [LARGE SCALE GENOMIC DNA]</scope>
    <source>
        <strain evidence="1">cv. OR44</strain>
    </source>
</reference>
<accession>A0A0E0EWN5</accession>
<reference evidence="1" key="1">
    <citation type="submission" date="2015-04" db="UniProtKB">
        <authorList>
            <consortium name="EnsemblPlants"/>
        </authorList>
    </citation>
    <scope>IDENTIFICATION</scope>
</reference>
<keyword evidence="2" id="KW-1185">Reference proteome</keyword>
<sequence>MAMEQRRPGRVLGWLRARGGDRLGARAVHGNCCGFGRRTELVDGLVPLPKREGGMSNGRRAGGAQQGNQAHWEHFRHEVEMARTMRGELVDALKLMLQLLFLGLREEGGMWAQVGRLLPKGPTVVRCLSKVVATFDVDHALAVVKSHYSRVDLEIIGKGYAADCSGKDF</sequence>
<dbReference type="EnsemblPlants" id="OMERI10G04320.1">
    <property type="protein sequence ID" value="OMERI10G04320.1"/>
    <property type="gene ID" value="OMERI10G04320"/>
</dbReference>
<protein>
    <submittedName>
        <fullName evidence="1">Uncharacterized protein</fullName>
    </submittedName>
</protein>
<proteinExistence type="predicted"/>
<dbReference type="AlphaFoldDB" id="A0A0E0EWN5"/>
<evidence type="ECO:0000313" key="2">
    <source>
        <dbReference type="Proteomes" id="UP000008021"/>
    </source>
</evidence>
<dbReference type="Gramene" id="OMERI10G04320.1">
    <property type="protein sequence ID" value="OMERI10G04320.1"/>
    <property type="gene ID" value="OMERI10G04320"/>
</dbReference>
<evidence type="ECO:0000313" key="1">
    <source>
        <dbReference type="EnsemblPlants" id="OMERI10G04320.1"/>
    </source>
</evidence>
<name>A0A0E0EWN5_9ORYZ</name>
<organism evidence="1">
    <name type="scientific">Oryza meridionalis</name>
    <dbReference type="NCBI Taxonomy" id="40149"/>
    <lineage>
        <taxon>Eukaryota</taxon>
        <taxon>Viridiplantae</taxon>
        <taxon>Streptophyta</taxon>
        <taxon>Embryophyta</taxon>
        <taxon>Tracheophyta</taxon>
        <taxon>Spermatophyta</taxon>
        <taxon>Magnoliopsida</taxon>
        <taxon>Liliopsida</taxon>
        <taxon>Poales</taxon>
        <taxon>Poaceae</taxon>
        <taxon>BOP clade</taxon>
        <taxon>Oryzoideae</taxon>
        <taxon>Oryzeae</taxon>
        <taxon>Oryzinae</taxon>
        <taxon>Oryza</taxon>
    </lineage>
</organism>
<dbReference type="HOGENOM" id="CLU_1698286_0_0_1"/>